<sequence length="85" mass="9771">MLAKLTLTIEQSVVEQAKEYAKKKNRSVSRIVEEYLKNITTGYEPVTSFSTMKSPITDSISGMFHDNGESYKDMLDKALQDKYLW</sequence>
<gene>
    <name evidence="1" type="ORF">IFE08_02965</name>
</gene>
<protein>
    <recommendedName>
        <fullName evidence="3">Antitoxin</fullName>
    </recommendedName>
</protein>
<evidence type="ECO:0000313" key="1">
    <source>
        <dbReference type="EMBL" id="QOW61368.1"/>
    </source>
</evidence>
<dbReference type="EMBL" id="CP061839">
    <property type="protein sequence ID" value="QOW61368.1"/>
    <property type="molecule type" value="Genomic_DNA"/>
</dbReference>
<reference evidence="1 2" key="1">
    <citation type="submission" date="2020-09" db="EMBL/GenBank/DDBJ databases">
        <title>Characterization of Treponema spp. from bovine digital dermatitis in Korea.</title>
        <authorList>
            <person name="Espiritu H.M."/>
            <person name="Cho Y.I."/>
            <person name="Mamuad L."/>
        </authorList>
    </citation>
    <scope>NUCLEOTIDE SEQUENCE [LARGE SCALE GENOMIC DNA]</scope>
    <source>
        <strain evidence="1 2">KS1</strain>
    </source>
</reference>
<organism evidence="1 2">
    <name type="scientific">Treponema pedis</name>
    <dbReference type="NCBI Taxonomy" id="409322"/>
    <lineage>
        <taxon>Bacteria</taxon>
        <taxon>Pseudomonadati</taxon>
        <taxon>Spirochaetota</taxon>
        <taxon>Spirochaetia</taxon>
        <taxon>Spirochaetales</taxon>
        <taxon>Treponemataceae</taxon>
        <taxon>Treponema</taxon>
    </lineage>
</organism>
<evidence type="ECO:0000313" key="2">
    <source>
        <dbReference type="Proteomes" id="UP000593915"/>
    </source>
</evidence>
<accession>A0A7S6WQB6</accession>
<dbReference type="AlphaFoldDB" id="A0A7S6WQB6"/>
<name>A0A7S6WQB6_9SPIR</name>
<dbReference type="RefSeq" id="WP_024466368.1">
    <property type="nucleotide sequence ID" value="NZ_CP061839.1"/>
</dbReference>
<dbReference type="Pfam" id="PF19891">
    <property type="entry name" value="DUF6364"/>
    <property type="match status" value="1"/>
</dbReference>
<proteinExistence type="predicted"/>
<dbReference type="Proteomes" id="UP000593915">
    <property type="component" value="Chromosome"/>
</dbReference>
<dbReference type="InterPro" id="IPR045944">
    <property type="entry name" value="DUF6364"/>
</dbReference>
<evidence type="ECO:0008006" key="3">
    <source>
        <dbReference type="Google" id="ProtNLM"/>
    </source>
</evidence>